<dbReference type="PANTHER" id="PTHR33977:SF1">
    <property type="entry name" value="ZINC ION BINDING PROTEIN"/>
    <property type="match status" value="1"/>
</dbReference>
<dbReference type="PANTHER" id="PTHR33977">
    <property type="entry name" value="ZINC ION BINDING PROTEIN"/>
    <property type="match status" value="1"/>
</dbReference>
<proteinExistence type="evidence at transcript level"/>
<dbReference type="AlphaFoldDB" id="D5ADA9"/>
<protein>
    <submittedName>
        <fullName evidence="1">Uncharacterized protein</fullName>
    </submittedName>
</protein>
<organism evidence="1">
    <name type="scientific">Picea sitchensis</name>
    <name type="common">Sitka spruce</name>
    <name type="synonym">Pinus sitchensis</name>
    <dbReference type="NCBI Taxonomy" id="3332"/>
    <lineage>
        <taxon>Eukaryota</taxon>
        <taxon>Viridiplantae</taxon>
        <taxon>Streptophyta</taxon>
        <taxon>Embryophyta</taxon>
        <taxon>Tracheophyta</taxon>
        <taxon>Spermatophyta</taxon>
        <taxon>Pinopsida</taxon>
        <taxon>Pinidae</taxon>
        <taxon>Conifers I</taxon>
        <taxon>Pinales</taxon>
        <taxon>Pinaceae</taxon>
        <taxon>Picea</taxon>
    </lineage>
</organism>
<dbReference type="EMBL" id="BT124264">
    <property type="protein sequence ID" value="ADE77528.1"/>
    <property type="molecule type" value="mRNA"/>
</dbReference>
<reference evidence="1" key="1">
    <citation type="submission" date="2010-04" db="EMBL/GenBank/DDBJ databases">
        <authorList>
            <person name="Reid K.E."/>
            <person name="Liao N."/>
            <person name="Chan S."/>
            <person name="Docking R."/>
            <person name="Taylor G."/>
            <person name="Moore R."/>
            <person name="Mayo M."/>
            <person name="Munro S."/>
            <person name="King J."/>
            <person name="Yanchuk A."/>
            <person name="Holt R."/>
            <person name="Jones S."/>
            <person name="Marra M."/>
            <person name="Ritland C.E."/>
            <person name="Ritland K."/>
            <person name="Bohlmann J."/>
        </authorList>
    </citation>
    <scope>NUCLEOTIDE SEQUENCE</scope>
    <source>
        <tissue evidence="1">Bud</tissue>
    </source>
</reference>
<evidence type="ECO:0000313" key="1">
    <source>
        <dbReference type="EMBL" id="ADE77528.1"/>
    </source>
</evidence>
<sequence>MAPESVFSLPLPLQFSHFFYHMNQQRFACLKPFTVPFMESMAPWLFVPGTAGIQLEANILEMVQYRATYEMGRIGKKKMYQLYTLMIFYKHRNGVPIAWMISSRNITEDICKWMSTLFRVGSNECSDWHVRSFITNDVATEIEALR</sequence>
<accession>D5ADA9</accession>
<name>D5ADA9_PICSI</name>